<dbReference type="Proteomes" id="UP000030437">
    <property type="component" value="Unassembled WGS sequence"/>
</dbReference>
<proteinExistence type="inferred from homology"/>
<keyword evidence="8" id="KW-1185">Reference proteome</keyword>
<comment type="similarity">
    <text evidence="2">Belongs to the TMEM86 family.</text>
</comment>
<name>A0A0A3IQZ8_9BACI</name>
<evidence type="ECO:0000313" key="8">
    <source>
        <dbReference type="Proteomes" id="UP000030437"/>
    </source>
</evidence>
<gene>
    <name evidence="7" type="ORF">CD32_08520</name>
</gene>
<dbReference type="GO" id="GO:0016020">
    <property type="term" value="C:membrane"/>
    <property type="evidence" value="ECO:0007669"/>
    <property type="project" value="UniProtKB-SubCell"/>
</dbReference>
<evidence type="ECO:0000313" key="7">
    <source>
        <dbReference type="EMBL" id="KGR85875.1"/>
    </source>
</evidence>
<dbReference type="AlphaFoldDB" id="A0A0A3IQZ8"/>
<evidence type="ECO:0000256" key="1">
    <source>
        <dbReference type="ARBA" id="ARBA00004141"/>
    </source>
</evidence>
<evidence type="ECO:0000256" key="3">
    <source>
        <dbReference type="ARBA" id="ARBA00022692"/>
    </source>
</evidence>
<dbReference type="OrthoDB" id="5592477at2"/>
<evidence type="ECO:0000256" key="2">
    <source>
        <dbReference type="ARBA" id="ARBA00007375"/>
    </source>
</evidence>
<dbReference type="Pfam" id="PF07947">
    <property type="entry name" value="YhhN"/>
    <property type="match status" value="1"/>
</dbReference>
<keyword evidence="5 6" id="KW-0472">Membrane</keyword>
<dbReference type="EMBL" id="JPVP01000053">
    <property type="protein sequence ID" value="KGR85875.1"/>
    <property type="molecule type" value="Genomic_DNA"/>
</dbReference>
<feature type="transmembrane region" description="Helical" evidence="6">
    <location>
        <begin position="29"/>
        <end position="46"/>
    </location>
</feature>
<dbReference type="PANTHER" id="PTHR31885">
    <property type="entry name" value="GH04784P"/>
    <property type="match status" value="1"/>
</dbReference>
<keyword evidence="3 6" id="KW-0812">Transmembrane</keyword>
<comment type="subcellular location">
    <subcellularLocation>
        <location evidence="1">Membrane</location>
        <topology evidence="1">Multi-pass membrane protein</topology>
    </subcellularLocation>
</comment>
<feature type="transmembrane region" description="Helical" evidence="6">
    <location>
        <begin position="185"/>
        <end position="204"/>
    </location>
</feature>
<feature type="transmembrane region" description="Helical" evidence="6">
    <location>
        <begin position="75"/>
        <end position="93"/>
    </location>
</feature>
<dbReference type="RefSeq" id="WP_036153451.1">
    <property type="nucleotide sequence ID" value="NZ_AVCX01000008.1"/>
</dbReference>
<evidence type="ECO:0000256" key="5">
    <source>
        <dbReference type="ARBA" id="ARBA00023136"/>
    </source>
</evidence>
<dbReference type="eggNOG" id="COG3714">
    <property type="taxonomic scope" value="Bacteria"/>
</dbReference>
<feature type="transmembrane region" description="Helical" evidence="6">
    <location>
        <begin position="105"/>
        <end position="123"/>
    </location>
</feature>
<comment type="caution">
    <text evidence="7">The sequence shown here is derived from an EMBL/GenBank/DDBJ whole genome shotgun (WGS) entry which is preliminary data.</text>
</comment>
<dbReference type="PANTHER" id="PTHR31885:SF6">
    <property type="entry name" value="GH04784P"/>
    <property type="match status" value="1"/>
</dbReference>
<keyword evidence="4 6" id="KW-1133">Transmembrane helix</keyword>
<feature type="transmembrane region" description="Helical" evidence="6">
    <location>
        <begin position="129"/>
        <end position="147"/>
    </location>
</feature>
<evidence type="ECO:0000256" key="6">
    <source>
        <dbReference type="SAM" id="Phobius"/>
    </source>
</evidence>
<dbReference type="InterPro" id="IPR012506">
    <property type="entry name" value="TMEM86B-like"/>
</dbReference>
<evidence type="ECO:0000256" key="4">
    <source>
        <dbReference type="ARBA" id="ARBA00022989"/>
    </source>
</evidence>
<reference evidence="7 8" key="1">
    <citation type="submission" date="2014-02" db="EMBL/GenBank/DDBJ databases">
        <title>Draft genome sequence of Lysinibacillus odysseyi NBRC 100172.</title>
        <authorList>
            <person name="Zhang F."/>
            <person name="Wang G."/>
            <person name="Zhang L."/>
        </authorList>
    </citation>
    <scope>NUCLEOTIDE SEQUENCE [LARGE SCALE GENOMIC DNA]</scope>
    <source>
        <strain evidence="7 8">NBRC 100172</strain>
    </source>
</reference>
<dbReference type="GO" id="GO:0016787">
    <property type="term" value="F:hydrolase activity"/>
    <property type="evidence" value="ECO:0007669"/>
    <property type="project" value="TreeGrafter"/>
</dbReference>
<protein>
    <submittedName>
        <fullName evidence="7">Membrane protein</fullName>
    </submittedName>
</protein>
<dbReference type="STRING" id="1220589.CD32_08520"/>
<sequence>MRNIPLILAVIFGFYYVFLLDTIPLETRMVFKLIPMVLIILFAFLTRIRIARYYVLVCTGLIFCAIGDYTLQWFIIGLTSFLIGHIFYIAAFSDGKAHVPASIKIVLVLYGASMAIWMCSKLFGQDEAILAIAVFAYISIILTMGWMSFKTGALYAKVGALSFIVSDSILAINKFILEVPFSHELIMFTYYGAQIFIALSITQYSEKRNKVVH</sequence>
<accession>A0A0A3IQZ8</accession>
<organism evidence="7 8">
    <name type="scientific">Lysinibacillus odysseyi 34hs-1 = NBRC 100172</name>
    <dbReference type="NCBI Taxonomy" id="1220589"/>
    <lineage>
        <taxon>Bacteria</taxon>
        <taxon>Bacillati</taxon>
        <taxon>Bacillota</taxon>
        <taxon>Bacilli</taxon>
        <taxon>Bacillales</taxon>
        <taxon>Bacillaceae</taxon>
        <taxon>Lysinibacillus</taxon>
    </lineage>
</organism>